<organism evidence="1 2">
    <name type="scientific">Hibiscus sabdariffa</name>
    <name type="common">roselle</name>
    <dbReference type="NCBI Taxonomy" id="183260"/>
    <lineage>
        <taxon>Eukaryota</taxon>
        <taxon>Viridiplantae</taxon>
        <taxon>Streptophyta</taxon>
        <taxon>Embryophyta</taxon>
        <taxon>Tracheophyta</taxon>
        <taxon>Spermatophyta</taxon>
        <taxon>Magnoliopsida</taxon>
        <taxon>eudicotyledons</taxon>
        <taxon>Gunneridae</taxon>
        <taxon>Pentapetalae</taxon>
        <taxon>rosids</taxon>
        <taxon>malvids</taxon>
        <taxon>Malvales</taxon>
        <taxon>Malvaceae</taxon>
        <taxon>Malvoideae</taxon>
        <taxon>Hibiscus</taxon>
    </lineage>
</organism>
<name>A0ABR2SAA8_9ROSI</name>
<keyword evidence="2" id="KW-1185">Reference proteome</keyword>
<comment type="caution">
    <text evidence="1">The sequence shown here is derived from an EMBL/GenBank/DDBJ whole genome shotgun (WGS) entry which is preliminary data.</text>
</comment>
<evidence type="ECO:0000313" key="1">
    <source>
        <dbReference type="EMBL" id="KAK9021894.1"/>
    </source>
</evidence>
<protein>
    <submittedName>
        <fullName evidence="1">Uncharacterized protein</fullName>
    </submittedName>
</protein>
<sequence length="74" mass="8685">MMRPTSTLHSGVHTLAKSDHPGYAVESYRQHWHTKFSLFKIRDNKMDQHPSNNMNMVKSSLYEFQFGLRDLESS</sequence>
<gene>
    <name evidence="1" type="ORF">V6N11_011858</name>
</gene>
<evidence type="ECO:0000313" key="2">
    <source>
        <dbReference type="Proteomes" id="UP001396334"/>
    </source>
</evidence>
<dbReference type="EMBL" id="JBBPBN010000016">
    <property type="protein sequence ID" value="KAK9021894.1"/>
    <property type="molecule type" value="Genomic_DNA"/>
</dbReference>
<proteinExistence type="predicted"/>
<dbReference type="Proteomes" id="UP001396334">
    <property type="component" value="Unassembled WGS sequence"/>
</dbReference>
<accession>A0ABR2SAA8</accession>
<reference evidence="1 2" key="1">
    <citation type="journal article" date="2024" name="G3 (Bethesda)">
        <title>Genome assembly of Hibiscus sabdariffa L. provides insights into metabolisms of medicinal natural products.</title>
        <authorList>
            <person name="Kim T."/>
        </authorList>
    </citation>
    <scope>NUCLEOTIDE SEQUENCE [LARGE SCALE GENOMIC DNA]</scope>
    <source>
        <strain evidence="1">TK-2024</strain>
        <tissue evidence="1">Old leaves</tissue>
    </source>
</reference>